<dbReference type="InterPro" id="IPR036412">
    <property type="entry name" value="HAD-like_sf"/>
</dbReference>
<dbReference type="SUPFAM" id="SSF56784">
    <property type="entry name" value="HAD-like"/>
    <property type="match status" value="1"/>
</dbReference>
<sequence>MQIADSRDVMMLCGCMCEVTVEFVMTVIESRCEMTANTAAISMRCCVNKERSMVEKGDLGNPKKRRLEQWSLNSMHNQNMANLKDSMRIYKRDPAQRVFVNRSLRMEKINFFGFDMDYTLVQYRSPDLEILAFELAIERLIDMGYPEEIRKFKYDPIFPVRGLWFDYAYGNLLKVDGFGNILVGMHGFKFLKTSEIEEIYPNKYLQLSESRVFVLNTLFNLPETHLLAYLIDYFDSHTDYTLLDDKTGLLGGDVLVSYKSIFHDCRSAVDWVHLESDMKEMIMGNMEKYVVQDDRACLLLRQLREAGRQTFLLTNSDYRYTDKMMSFLLGDDWRSYFNICVVDAKKPKWFAEGTVFREVDTNTGAVKLGIHTGPLKEGVVYSGGSSDAFHKIVKARGKDVLYIGDHIFGDVLRSKKSRGWRTFLVIPELDHELTVWTDRRPLFEQLNQLDNTLADIYKHLDATSRNKPQIHTVLQKVKSLAHEMDQEYGVLGSLFRAGSRTTFFASQVERYADLYASSCYNLVHYPSFYFFRAAMQLMPHESTVDHSSVLKSSKTDLLKRQESVGQQVRGWTKKTANENEFCHEEEEDEQSISDGEPGPRLRSKSLSDDAAEEEVADTDVVGVPPAFVDQQQ</sequence>
<gene>
    <name evidence="6" type="primary">Necator_chrX.g26127</name>
    <name evidence="6" type="ORF">RB195_025961</name>
</gene>
<evidence type="ECO:0000313" key="6">
    <source>
        <dbReference type="EMBL" id="KAK6766368.1"/>
    </source>
</evidence>
<dbReference type="PANTHER" id="PTHR12103">
    <property type="entry name" value="5'-NUCLEOTIDASE DOMAIN-CONTAINING"/>
    <property type="match status" value="1"/>
</dbReference>
<dbReference type="Proteomes" id="UP001303046">
    <property type="component" value="Unassembled WGS sequence"/>
</dbReference>
<dbReference type="Gene3D" id="3.40.50.1000">
    <property type="entry name" value="HAD superfamily/HAD-like"/>
    <property type="match status" value="2"/>
</dbReference>
<keyword evidence="3" id="KW-0378">Hydrolase</keyword>
<accession>A0ABR1EUW4</accession>
<dbReference type="PANTHER" id="PTHR12103:SF15">
    <property type="entry name" value="CYTOSOLIC PURINE 5'-NUCLEOTIDASE"/>
    <property type="match status" value="1"/>
</dbReference>
<evidence type="ECO:0008006" key="8">
    <source>
        <dbReference type="Google" id="ProtNLM"/>
    </source>
</evidence>
<evidence type="ECO:0000256" key="2">
    <source>
        <dbReference type="ARBA" id="ARBA00022723"/>
    </source>
</evidence>
<feature type="region of interest" description="Disordered" evidence="5">
    <location>
        <begin position="575"/>
        <end position="632"/>
    </location>
</feature>
<evidence type="ECO:0000256" key="4">
    <source>
        <dbReference type="ARBA" id="ARBA00022842"/>
    </source>
</evidence>
<dbReference type="InterPro" id="IPR008380">
    <property type="entry name" value="HAD-SF_hydro_IG_5-nucl"/>
</dbReference>
<comment type="caution">
    <text evidence="6">The sequence shown here is derived from an EMBL/GenBank/DDBJ whole genome shotgun (WGS) entry which is preliminary data.</text>
</comment>
<evidence type="ECO:0000256" key="3">
    <source>
        <dbReference type="ARBA" id="ARBA00022801"/>
    </source>
</evidence>
<organism evidence="6 7">
    <name type="scientific">Necator americanus</name>
    <name type="common">Human hookworm</name>
    <dbReference type="NCBI Taxonomy" id="51031"/>
    <lineage>
        <taxon>Eukaryota</taxon>
        <taxon>Metazoa</taxon>
        <taxon>Ecdysozoa</taxon>
        <taxon>Nematoda</taxon>
        <taxon>Chromadorea</taxon>
        <taxon>Rhabditida</taxon>
        <taxon>Rhabditina</taxon>
        <taxon>Rhabditomorpha</taxon>
        <taxon>Strongyloidea</taxon>
        <taxon>Ancylostomatidae</taxon>
        <taxon>Bunostominae</taxon>
        <taxon>Necator</taxon>
    </lineage>
</organism>
<keyword evidence="2" id="KW-0479">Metal-binding</keyword>
<keyword evidence="7" id="KW-1185">Reference proteome</keyword>
<dbReference type="EMBL" id="JAVFWL010000006">
    <property type="protein sequence ID" value="KAK6766368.1"/>
    <property type="molecule type" value="Genomic_DNA"/>
</dbReference>
<evidence type="ECO:0000256" key="5">
    <source>
        <dbReference type="SAM" id="MobiDB-lite"/>
    </source>
</evidence>
<dbReference type="NCBIfam" id="TIGR02244">
    <property type="entry name" value="HAD-IG-Ncltidse"/>
    <property type="match status" value="1"/>
</dbReference>
<reference evidence="6 7" key="1">
    <citation type="submission" date="2023-08" db="EMBL/GenBank/DDBJ databases">
        <title>A Necator americanus chromosomal reference genome.</title>
        <authorList>
            <person name="Ilik V."/>
            <person name="Petrzelkova K.J."/>
            <person name="Pardy F."/>
            <person name="Fuh T."/>
            <person name="Niatou-Singa F.S."/>
            <person name="Gouil Q."/>
            <person name="Baker L."/>
            <person name="Ritchie M.E."/>
            <person name="Jex A.R."/>
            <person name="Gazzola D."/>
            <person name="Li H."/>
            <person name="Toshio Fujiwara R."/>
            <person name="Zhan B."/>
            <person name="Aroian R.V."/>
            <person name="Pafco B."/>
            <person name="Schwarz E.M."/>
        </authorList>
    </citation>
    <scope>NUCLEOTIDE SEQUENCE [LARGE SCALE GENOMIC DNA]</scope>
    <source>
        <strain evidence="6 7">Aroian</strain>
        <tissue evidence="6">Whole animal</tissue>
    </source>
</reference>
<dbReference type="InterPro" id="IPR023214">
    <property type="entry name" value="HAD_sf"/>
</dbReference>
<evidence type="ECO:0000256" key="1">
    <source>
        <dbReference type="ARBA" id="ARBA00009589"/>
    </source>
</evidence>
<protein>
    <recommendedName>
        <fullName evidence="8">HAD superfamily hydrolase, 5'-nucleotidase</fullName>
    </recommendedName>
</protein>
<comment type="similarity">
    <text evidence="1">Belongs to the 5'(3')-deoxyribonucleotidase family.</text>
</comment>
<dbReference type="Pfam" id="PF05761">
    <property type="entry name" value="5_nucleotid"/>
    <property type="match status" value="1"/>
</dbReference>
<name>A0ABR1EUW4_NECAM</name>
<keyword evidence="4" id="KW-0460">Magnesium</keyword>
<proteinExistence type="inferred from homology"/>
<dbReference type="CDD" id="cd07522">
    <property type="entry name" value="HAD_cN-II"/>
    <property type="match status" value="1"/>
</dbReference>
<evidence type="ECO:0000313" key="7">
    <source>
        <dbReference type="Proteomes" id="UP001303046"/>
    </source>
</evidence>